<dbReference type="Proteomes" id="UP000239936">
    <property type="component" value="Unassembled WGS sequence"/>
</dbReference>
<proteinExistence type="predicted"/>
<dbReference type="RefSeq" id="WP_105074657.1">
    <property type="nucleotide sequence ID" value="NZ_PPGH01000037.1"/>
</dbReference>
<organism evidence="1 2">
    <name type="scientific">Chromatium okenii</name>
    <dbReference type="NCBI Taxonomy" id="61644"/>
    <lineage>
        <taxon>Bacteria</taxon>
        <taxon>Pseudomonadati</taxon>
        <taxon>Pseudomonadota</taxon>
        <taxon>Gammaproteobacteria</taxon>
        <taxon>Chromatiales</taxon>
        <taxon>Chromatiaceae</taxon>
        <taxon>Chromatium</taxon>
    </lineage>
</organism>
<dbReference type="AlphaFoldDB" id="A0A2S7XQS8"/>
<protein>
    <submittedName>
        <fullName evidence="1">Regulator</fullName>
    </submittedName>
</protein>
<evidence type="ECO:0000313" key="2">
    <source>
        <dbReference type="Proteomes" id="UP000239936"/>
    </source>
</evidence>
<comment type="caution">
    <text evidence="1">The sequence shown here is derived from an EMBL/GenBank/DDBJ whole genome shotgun (WGS) entry which is preliminary data.</text>
</comment>
<keyword evidence="2" id="KW-1185">Reference proteome</keyword>
<dbReference type="EMBL" id="PPGH01000037">
    <property type="protein sequence ID" value="PQJ95818.1"/>
    <property type="molecule type" value="Genomic_DNA"/>
</dbReference>
<name>A0A2S7XQS8_9GAMM</name>
<evidence type="ECO:0000313" key="1">
    <source>
        <dbReference type="EMBL" id="PQJ95818.1"/>
    </source>
</evidence>
<accession>A0A2S7XQS8</accession>
<sequence>MPTYDYRCEINDRVVEVSHRMRDTLTTWGELCACAGLEPGDTSVDAPVHRLATGGNVISSHHLGSGNAPSCATGSCCAGGMCGLN</sequence>
<gene>
    <name evidence="1" type="ORF">CXB77_16305</name>
</gene>
<reference evidence="1 2" key="1">
    <citation type="submission" date="2018-01" db="EMBL/GenBank/DDBJ databases">
        <title>The complete genome sequence of Chromatium okenii LaCa, a purple sulfur bacterium with a turbulent life.</title>
        <authorList>
            <person name="Luedin S.M."/>
            <person name="Liechti N."/>
            <person name="Storelli N."/>
            <person name="Danza F."/>
            <person name="Wittwer M."/>
            <person name="Pothier J.F."/>
            <person name="Tonolla M.A."/>
        </authorList>
    </citation>
    <scope>NUCLEOTIDE SEQUENCE [LARGE SCALE GENOMIC DNA]</scope>
    <source>
        <strain evidence="1 2">LaCa</strain>
    </source>
</reference>
<dbReference type="OrthoDB" id="5421165at2"/>